<dbReference type="RefSeq" id="WP_025833563.1">
    <property type="nucleotide sequence ID" value="NZ_FQZN01000010.1"/>
</dbReference>
<feature type="coiled-coil region" evidence="1">
    <location>
        <begin position="36"/>
        <end position="63"/>
    </location>
</feature>
<name>A0A1M6EPT8_9BACE</name>
<sequence length="64" mass="7710">MNEKEFFLDLLMKKKAEMKMLEYIFNSSRQISESKMNAVLDRKRQLEKDIATIEEALKKLEKKK</sequence>
<dbReference type="GeneID" id="92711968"/>
<keyword evidence="3" id="KW-1185">Reference proteome</keyword>
<protein>
    <submittedName>
        <fullName evidence="2">Uncharacterized protein</fullName>
    </submittedName>
</protein>
<dbReference type="AlphaFoldDB" id="A0A1M6EPT8"/>
<proteinExistence type="predicted"/>
<gene>
    <name evidence="2" type="ORF">SAMN05444350_1103</name>
</gene>
<accession>A0A1M6EPT8</accession>
<organism evidence="2 3">
    <name type="scientific">Bacteroides stercorirosoris</name>
    <dbReference type="NCBI Taxonomy" id="871324"/>
    <lineage>
        <taxon>Bacteria</taxon>
        <taxon>Pseudomonadati</taxon>
        <taxon>Bacteroidota</taxon>
        <taxon>Bacteroidia</taxon>
        <taxon>Bacteroidales</taxon>
        <taxon>Bacteroidaceae</taxon>
        <taxon>Bacteroides</taxon>
    </lineage>
</organism>
<dbReference type="EMBL" id="FQZN01000010">
    <property type="protein sequence ID" value="SHI87471.1"/>
    <property type="molecule type" value="Genomic_DNA"/>
</dbReference>
<evidence type="ECO:0000313" key="2">
    <source>
        <dbReference type="EMBL" id="SHI87471.1"/>
    </source>
</evidence>
<evidence type="ECO:0000256" key="1">
    <source>
        <dbReference type="SAM" id="Coils"/>
    </source>
</evidence>
<dbReference type="eggNOG" id="ENOG5032IUJ">
    <property type="taxonomic scope" value="Bacteria"/>
</dbReference>
<evidence type="ECO:0000313" key="3">
    <source>
        <dbReference type="Proteomes" id="UP000184192"/>
    </source>
</evidence>
<dbReference type="Proteomes" id="UP000184192">
    <property type="component" value="Unassembled WGS sequence"/>
</dbReference>
<keyword evidence="1" id="KW-0175">Coiled coil</keyword>
<reference evidence="3" key="1">
    <citation type="submission" date="2016-11" db="EMBL/GenBank/DDBJ databases">
        <authorList>
            <person name="Varghese N."/>
            <person name="Submissions S."/>
        </authorList>
    </citation>
    <scope>NUCLEOTIDE SEQUENCE [LARGE SCALE GENOMIC DNA]</scope>
    <source>
        <strain evidence="3">DSM 26884</strain>
    </source>
</reference>